<reference evidence="2 3" key="1">
    <citation type="journal article" date="2019" name="Environ. Microbiol.">
        <title>The phytopathogenic nature of Dickeya aquatica 174/2 and the dynamic early evolution of Dickeya pathogenicity.</title>
        <authorList>
            <person name="Duprey A."/>
            <person name="Taib N."/>
            <person name="Leonard S."/>
            <person name="Garin T."/>
            <person name="Flandrois J.P."/>
            <person name="Nasser W."/>
            <person name="Brochier-Armanet C."/>
            <person name="Reverchon S."/>
        </authorList>
    </citation>
    <scope>NUCLEOTIDE SEQUENCE [LARGE SCALE GENOMIC DNA]</scope>
    <source>
        <strain evidence="2 3">NCPPB 569</strain>
    </source>
</reference>
<accession>A0A5B8I9X5</accession>
<feature type="transmembrane region" description="Helical" evidence="1">
    <location>
        <begin position="59"/>
        <end position="81"/>
    </location>
</feature>
<keyword evidence="1" id="KW-0812">Transmembrane</keyword>
<dbReference type="InterPro" id="IPR021356">
    <property type="entry name" value="Integr_conj_element_PFL4702"/>
</dbReference>
<dbReference type="Pfam" id="PF11190">
    <property type="entry name" value="DUF2976"/>
    <property type="match status" value="1"/>
</dbReference>
<dbReference type="NCBIfam" id="TIGR03745">
    <property type="entry name" value="conj_TIGR03745"/>
    <property type="match status" value="1"/>
</dbReference>
<evidence type="ECO:0000313" key="3">
    <source>
        <dbReference type="Proteomes" id="UP000320591"/>
    </source>
</evidence>
<protein>
    <submittedName>
        <fullName evidence="2">TIGR03745 family integrating conjugative element membrane protein</fullName>
    </submittedName>
</protein>
<feature type="transmembrane region" description="Helical" evidence="1">
    <location>
        <begin position="93"/>
        <end position="112"/>
    </location>
</feature>
<keyword evidence="3" id="KW-1185">Reference proteome</keyword>
<proteinExistence type="predicted"/>
<dbReference type="STRING" id="568768.GCA_000406125_00935"/>
<dbReference type="AlphaFoldDB" id="A0A5B8I9X5"/>
<evidence type="ECO:0000313" key="2">
    <source>
        <dbReference type="EMBL" id="QDX30963.1"/>
    </source>
</evidence>
<dbReference type="Proteomes" id="UP000320591">
    <property type="component" value="Chromosome"/>
</dbReference>
<organism evidence="2 3">
    <name type="scientific">Dickeya poaceiphila</name>
    <dbReference type="NCBI Taxonomy" id="568768"/>
    <lineage>
        <taxon>Bacteria</taxon>
        <taxon>Pseudomonadati</taxon>
        <taxon>Pseudomonadota</taxon>
        <taxon>Gammaproteobacteria</taxon>
        <taxon>Enterobacterales</taxon>
        <taxon>Pectobacteriaceae</taxon>
        <taxon>Dickeya</taxon>
    </lineage>
</organism>
<evidence type="ECO:0000256" key="1">
    <source>
        <dbReference type="SAM" id="Phobius"/>
    </source>
</evidence>
<keyword evidence="1" id="KW-0472">Membrane</keyword>
<dbReference type="OrthoDB" id="6481107at2"/>
<dbReference type="EMBL" id="CP042220">
    <property type="protein sequence ID" value="QDX30963.1"/>
    <property type="molecule type" value="Genomic_DNA"/>
</dbReference>
<dbReference type="KEGG" id="dic:Dpoa569_0002915"/>
<sequence>MEILNVMKNLLNRIGQACLLAVLSFRAYADLPPVEAPSTGGGGGLFNTMKGIIRDGSTLGGLVIAVIAFIVVANAAISCFHHVRQGKATWTEFGAFIVVGVVLLVAVIWLLTKAADII</sequence>
<gene>
    <name evidence="2" type="ORF">Dpoa569_0002915</name>
</gene>
<name>A0A5B8I9X5_9GAMM</name>
<keyword evidence="1" id="KW-1133">Transmembrane helix</keyword>